<gene>
    <name evidence="2" type="ORF">CGZ93_07680</name>
</gene>
<keyword evidence="3" id="KW-1185">Reference proteome</keyword>
<name>A0A255H435_9ACTN</name>
<reference evidence="2 3" key="1">
    <citation type="submission" date="2017-07" db="EMBL/GenBank/DDBJ databases">
        <title>Draft whole genome sequences of clinical Proprionibacteriaceae strains.</title>
        <authorList>
            <person name="Bernier A.-M."/>
            <person name="Bernard K."/>
            <person name="Domingo M.-C."/>
        </authorList>
    </citation>
    <scope>NUCLEOTIDE SEQUENCE [LARGE SCALE GENOMIC DNA]</scope>
    <source>
        <strain evidence="2 3">NML 130396</strain>
    </source>
</reference>
<protein>
    <submittedName>
        <fullName evidence="2">Uncharacterized protein</fullName>
    </submittedName>
</protein>
<dbReference type="AlphaFoldDB" id="A0A255H435"/>
<dbReference type="EMBL" id="NMVQ01000011">
    <property type="protein sequence ID" value="OYO22407.1"/>
    <property type="molecule type" value="Genomic_DNA"/>
</dbReference>
<evidence type="ECO:0000313" key="3">
    <source>
        <dbReference type="Proteomes" id="UP000216311"/>
    </source>
</evidence>
<proteinExistence type="predicted"/>
<feature type="region of interest" description="Disordered" evidence="1">
    <location>
        <begin position="77"/>
        <end position="99"/>
    </location>
</feature>
<comment type="caution">
    <text evidence="2">The sequence shown here is derived from an EMBL/GenBank/DDBJ whole genome shotgun (WGS) entry which is preliminary data.</text>
</comment>
<accession>A0A255H435</accession>
<sequence>MSSGPRACCASASAADAVTRTLDGDIDAKAVETHGQVPYGESFTSVALLVVGGPKDVVNMGKRQTITAITIVVSSVASSSASLEPFGRCPAGSRPPTNG</sequence>
<evidence type="ECO:0000256" key="1">
    <source>
        <dbReference type="SAM" id="MobiDB-lite"/>
    </source>
</evidence>
<evidence type="ECO:0000313" key="2">
    <source>
        <dbReference type="EMBL" id="OYO22407.1"/>
    </source>
</evidence>
<organism evidence="2 3">
    <name type="scientific">Enemella dayhoffiae</name>
    <dbReference type="NCBI Taxonomy" id="2016507"/>
    <lineage>
        <taxon>Bacteria</taxon>
        <taxon>Bacillati</taxon>
        <taxon>Actinomycetota</taxon>
        <taxon>Actinomycetes</taxon>
        <taxon>Propionibacteriales</taxon>
        <taxon>Propionibacteriaceae</taxon>
        <taxon>Enemella</taxon>
    </lineage>
</organism>
<dbReference type="Proteomes" id="UP000216311">
    <property type="component" value="Unassembled WGS sequence"/>
</dbReference>